<protein>
    <submittedName>
        <fullName evidence="1">Uncharacterized protein</fullName>
    </submittedName>
</protein>
<accession>A0A6M3LF33</accession>
<proteinExistence type="predicted"/>
<dbReference type="EMBL" id="MT143117">
    <property type="protein sequence ID" value="QJA93033.1"/>
    <property type="molecule type" value="Genomic_DNA"/>
</dbReference>
<evidence type="ECO:0000313" key="1">
    <source>
        <dbReference type="EMBL" id="QJA93033.1"/>
    </source>
</evidence>
<name>A0A6M3LF33_9ZZZZ</name>
<gene>
    <name evidence="1" type="ORF">MM415B04387_0004</name>
</gene>
<reference evidence="1" key="1">
    <citation type="submission" date="2020-03" db="EMBL/GenBank/DDBJ databases">
        <title>The deep terrestrial virosphere.</title>
        <authorList>
            <person name="Holmfeldt K."/>
            <person name="Nilsson E."/>
            <person name="Simone D."/>
            <person name="Lopez-Fernandez M."/>
            <person name="Wu X."/>
            <person name="de Brujin I."/>
            <person name="Lundin D."/>
            <person name="Andersson A."/>
            <person name="Bertilsson S."/>
            <person name="Dopson M."/>
        </authorList>
    </citation>
    <scope>NUCLEOTIDE SEQUENCE</scope>
    <source>
        <strain evidence="1">MM415B04387</strain>
    </source>
</reference>
<sequence length="84" mass="9985">MNFECELCGKSEDEDIGSWNQNPYIFFCGIHCHTFYIIKKVSNQIIELLDDLTSEERMKIFSKVQEEYCIYCGNVKPCRCWDNK</sequence>
<organism evidence="1">
    <name type="scientific">viral metagenome</name>
    <dbReference type="NCBI Taxonomy" id="1070528"/>
    <lineage>
        <taxon>unclassified sequences</taxon>
        <taxon>metagenomes</taxon>
        <taxon>organismal metagenomes</taxon>
    </lineage>
</organism>
<dbReference type="AlphaFoldDB" id="A0A6M3LF33"/>